<feature type="region of interest" description="Disordered" evidence="1">
    <location>
        <begin position="98"/>
        <end position="120"/>
    </location>
</feature>
<dbReference type="EMBL" id="AOMF01000015">
    <property type="protein sequence ID" value="EMA56788.1"/>
    <property type="molecule type" value="Genomic_DNA"/>
</dbReference>
<evidence type="ECO:0000313" key="4">
    <source>
        <dbReference type="Proteomes" id="UP000011680"/>
    </source>
</evidence>
<keyword evidence="2" id="KW-0812">Transmembrane</keyword>
<dbReference type="STRING" id="1227457.C451_00230"/>
<reference evidence="3 4" key="1">
    <citation type="journal article" date="2014" name="PLoS Genet.">
        <title>Phylogenetically driven sequencing of extremely halophilic archaea reveals strategies for static and dynamic osmo-response.</title>
        <authorList>
            <person name="Becker E.A."/>
            <person name="Seitzer P.M."/>
            <person name="Tritt A."/>
            <person name="Larsen D."/>
            <person name="Krusor M."/>
            <person name="Yao A.I."/>
            <person name="Wu D."/>
            <person name="Madern D."/>
            <person name="Eisen J.A."/>
            <person name="Darling A.E."/>
            <person name="Facciotti M.T."/>
        </authorList>
    </citation>
    <scope>NUCLEOTIDE SEQUENCE [LARGE SCALE GENOMIC DNA]</scope>
    <source>
        <strain evidence="3 4">JCM 13552</strain>
    </source>
</reference>
<evidence type="ECO:0000313" key="3">
    <source>
        <dbReference type="EMBL" id="EMA56788.1"/>
    </source>
</evidence>
<protein>
    <submittedName>
        <fullName evidence="3">Uncharacterized protein</fullName>
    </submittedName>
</protein>
<dbReference type="AlphaFoldDB" id="M0NGU4"/>
<sequence>MNDDSETDNRILSDFSTEPETAGYGHATWAATILIVGALFGGLPLLLPWYIGLPLAMIVVALLGIAFSAAPPHLSPLAFICHRFDHWTGQEVFIPSGRARTLRRRREPTEQTDADSKNGD</sequence>
<evidence type="ECO:0000256" key="1">
    <source>
        <dbReference type="SAM" id="MobiDB-lite"/>
    </source>
</evidence>
<keyword evidence="2" id="KW-0472">Membrane</keyword>
<keyword evidence="4" id="KW-1185">Reference proteome</keyword>
<feature type="transmembrane region" description="Helical" evidence="2">
    <location>
        <begin position="21"/>
        <end position="43"/>
    </location>
</feature>
<proteinExistence type="predicted"/>
<organism evidence="3 4">
    <name type="scientific">Halococcus thailandensis JCM 13552</name>
    <dbReference type="NCBI Taxonomy" id="1227457"/>
    <lineage>
        <taxon>Archaea</taxon>
        <taxon>Methanobacteriati</taxon>
        <taxon>Methanobacteriota</taxon>
        <taxon>Stenosarchaea group</taxon>
        <taxon>Halobacteria</taxon>
        <taxon>Halobacteriales</taxon>
        <taxon>Halococcaceae</taxon>
        <taxon>Halococcus</taxon>
    </lineage>
</organism>
<name>M0NGU4_9EURY</name>
<gene>
    <name evidence="3" type="ORF">C451_00230</name>
</gene>
<comment type="caution">
    <text evidence="3">The sequence shown here is derived from an EMBL/GenBank/DDBJ whole genome shotgun (WGS) entry which is preliminary data.</text>
</comment>
<evidence type="ECO:0000256" key="2">
    <source>
        <dbReference type="SAM" id="Phobius"/>
    </source>
</evidence>
<accession>M0NGU4</accession>
<feature type="transmembrane region" description="Helical" evidence="2">
    <location>
        <begin position="49"/>
        <end position="70"/>
    </location>
</feature>
<keyword evidence="2" id="KW-1133">Transmembrane helix</keyword>
<dbReference type="Proteomes" id="UP000011680">
    <property type="component" value="Unassembled WGS sequence"/>
</dbReference>